<dbReference type="HAMAP" id="MF_00127">
    <property type="entry name" value="His_tRNA_synth"/>
    <property type="match status" value="1"/>
</dbReference>
<evidence type="ECO:0000256" key="2">
    <source>
        <dbReference type="ARBA" id="ARBA00011738"/>
    </source>
</evidence>
<keyword evidence="6 8" id="KW-0030">Aminoacyl-tRNA synthetase</keyword>
<dbReference type="OrthoDB" id="9800814at2"/>
<dbReference type="EMBL" id="MAGO01000005">
    <property type="protein sequence ID" value="OCC15478.1"/>
    <property type="molecule type" value="Genomic_DNA"/>
</dbReference>
<evidence type="ECO:0000256" key="5">
    <source>
        <dbReference type="ARBA" id="ARBA00022917"/>
    </source>
</evidence>
<dbReference type="InterPro" id="IPR004516">
    <property type="entry name" value="HisRS/HisZ"/>
</dbReference>
<evidence type="ECO:0000313" key="11">
    <source>
        <dbReference type="EMBL" id="OCC15478.1"/>
    </source>
</evidence>
<evidence type="ECO:0000256" key="9">
    <source>
        <dbReference type="PIRSR" id="PIRSR001549-1"/>
    </source>
</evidence>
<dbReference type="InterPro" id="IPR036621">
    <property type="entry name" value="Anticodon-bd_dom_sf"/>
</dbReference>
<evidence type="ECO:0000313" key="12">
    <source>
        <dbReference type="Proteomes" id="UP000093080"/>
    </source>
</evidence>
<keyword evidence="12" id="KW-1185">Reference proteome</keyword>
<feature type="binding site" evidence="9">
    <location>
        <position position="126"/>
    </location>
    <ligand>
        <name>L-histidine</name>
        <dbReference type="ChEBI" id="CHEBI:57595"/>
    </ligand>
</feature>
<keyword evidence="5 8" id="KW-0648">Protein biosynthesis</keyword>
<dbReference type="GO" id="GO:0004821">
    <property type="term" value="F:histidine-tRNA ligase activity"/>
    <property type="evidence" value="ECO:0007669"/>
    <property type="project" value="UniProtKB-UniRule"/>
</dbReference>
<dbReference type="InterPro" id="IPR006195">
    <property type="entry name" value="aa-tRNA-synth_II"/>
</dbReference>
<dbReference type="GO" id="GO:0005737">
    <property type="term" value="C:cytoplasm"/>
    <property type="evidence" value="ECO:0007669"/>
    <property type="project" value="UniProtKB-SubCell"/>
</dbReference>
<dbReference type="Gene3D" id="3.40.50.800">
    <property type="entry name" value="Anticodon-binding domain"/>
    <property type="match status" value="1"/>
</dbReference>
<comment type="catalytic activity">
    <reaction evidence="7 8">
        <text>tRNA(His) + L-histidine + ATP = L-histidyl-tRNA(His) + AMP + diphosphate + H(+)</text>
        <dbReference type="Rhea" id="RHEA:17313"/>
        <dbReference type="Rhea" id="RHEA-COMP:9665"/>
        <dbReference type="Rhea" id="RHEA-COMP:9689"/>
        <dbReference type="ChEBI" id="CHEBI:15378"/>
        <dbReference type="ChEBI" id="CHEBI:30616"/>
        <dbReference type="ChEBI" id="CHEBI:33019"/>
        <dbReference type="ChEBI" id="CHEBI:57595"/>
        <dbReference type="ChEBI" id="CHEBI:78442"/>
        <dbReference type="ChEBI" id="CHEBI:78527"/>
        <dbReference type="ChEBI" id="CHEBI:456215"/>
        <dbReference type="EC" id="6.1.1.21"/>
    </reaction>
</comment>
<keyword evidence="4 8" id="KW-0547">Nucleotide-binding</keyword>
<dbReference type="InterPro" id="IPR041715">
    <property type="entry name" value="HisRS-like_core"/>
</dbReference>
<feature type="binding site" evidence="9">
    <location>
        <begin position="261"/>
        <end position="262"/>
    </location>
    <ligand>
        <name>L-histidine</name>
        <dbReference type="ChEBI" id="CHEBI:57595"/>
    </ligand>
</feature>
<dbReference type="SUPFAM" id="SSF55681">
    <property type="entry name" value="Class II aaRS and biotin synthetases"/>
    <property type="match status" value="1"/>
</dbReference>
<keyword evidence="8" id="KW-0067">ATP-binding</keyword>
<evidence type="ECO:0000256" key="1">
    <source>
        <dbReference type="ARBA" id="ARBA00008226"/>
    </source>
</evidence>
<dbReference type="GO" id="GO:0006427">
    <property type="term" value="P:histidyl-tRNA aminoacylation"/>
    <property type="evidence" value="ECO:0007669"/>
    <property type="project" value="UniProtKB-UniRule"/>
</dbReference>
<dbReference type="RefSeq" id="WP_067617637.1">
    <property type="nucleotide sequence ID" value="NZ_MAGO01000005.1"/>
</dbReference>
<comment type="similarity">
    <text evidence="1 8">Belongs to the class-II aminoacyl-tRNA synthetase family.</text>
</comment>
<dbReference type="Gene3D" id="3.30.930.10">
    <property type="entry name" value="Bira Bifunctional Protein, Domain 2"/>
    <property type="match status" value="1"/>
</dbReference>
<feature type="domain" description="Aminoacyl-transfer RNA synthetases class-II family profile" evidence="10">
    <location>
        <begin position="1"/>
        <end position="314"/>
    </location>
</feature>
<evidence type="ECO:0000256" key="6">
    <source>
        <dbReference type="ARBA" id="ARBA00023146"/>
    </source>
</evidence>
<comment type="subunit">
    <text evidence="2 8">Homodimer.</text>
</comment>
<evidence type="ECO:0000256" key="7">
    <source>
        <dbReference type="ARBA" id="ARBA00047639"/>
    </source>
</evidence>
<comment type="subcellular location">
    <subcellularLocation>
        <location evidence="8">Cytoplasm</location>
    </subcellularLocation>
</comment>
<dbReference type="EC" id="6.1.1.21" evidence="8"/>
<evidence type="ECO:0000256" key="4">
    <source>
        <dbReference type="ARBA" id="ARBA00022741"/>
    </source>
</evidence>
<feature type="binding site" evidence="9">
    <location>
        <position position="112"/>
    </location>
    <ligand>
        <name>L-histidine</name>
        <dbReference type="ChEBI" id="CHEBI:57595"/>
    </ligand>
</feature>
<dbReference type="Proteomes" id="UP000093080">
    <property type="component" value="Unassembled WGS sequence"/>
</dbReference>
<dbReference type="PANTHER" id="PTHR43707">
    <property type="entry name" value="HISTIDYL-TRNA SYNTHETASE"/>
    <property type="match status" value="1"/>
</dbReference>
<keyword evidence="8" id="KW-0963">Cytoplasm</keyword>
<dbReference type="CDD" id="cd00773">
    <property type="entry name" value="HisRS-like_core"/>
    <property type="match status" value="1"/>
</dbReference>
<dbReference type="PIRSF" id="PIRSF001549">
    <property type="entry name" value="His-tRNA_synth"/>
    <property type="match status" value="1"/>
</dbReference>
<dbReference type="Pfam" id="PF13393">
    <property type="entry name" value="tRNA-synt_His"/>
    <property type="match status" value="2"/>
</dbReference>
<comment type="caution">
    <text evidence="11">The sequence shown here is derived from an EMBL/GenBank/DDBJ whole genome shotgun (WGS) entry which is preliminary data.</text>
</comment>
<feature type="binding site" evidence="9">
    <location>
        <position position="130"/>
    </location>
    <ligand>
        <name>L-histidine</name>
        <dbReference type="ChEBI" id="CHEBI:57595"/>
    </ligand>
</feature>
<dbReference type="PATRIC" id="fig|1156395.6.peg.1238"/>
<feature type="binding site" evidence="9">
    <location>
        <position position="257"/>
    </location>
    <ligand>
        <name>L-histidine</name>
        <dbReference type="ChEBI" id="CHEBI:57595"/>
    </ligand>
</feature>
<evidence type="ECO:0000259" key="10">
    <source>
        <dbReference type="PROSITE" id="PS50862"/>
    </source>
</evidence>
<dbReference type="PANTHER" id="PTHR43707:SF1">
    <property type="entry name" value="HISTIDINE--TRNA LIGASE, MITOCHONDRIAL-RELATED"/>
    <property type="match status" value="1"/>
</dbReference>
<dbReference type="InterPro" id="IPR015807">
    <property type="entry name" value="His-tRNA-ligase"/>
</dbReference>
<protein>
    <recommendedName>
        <fullName evidence="8">Histidine--tRNA ligase</fullName>
        <ecNumber evidence="8">6.1.1.21</ecNumber>
    </recommendedName>
    <alternativeName>
        <fullName evidence="8">Histidyl-tRNA synthetase</fullName>
        <shortName evidence="8">HisRS</shortName>
    </alternativeName>
</protein>
<dbReference type="PROSITE" id="PS50862">
    <property type="entry name" value="AA_TRNA_LIGASE_II"/>
    <property type="match status" value="1"/>
</dbReference>
<keyword evidence="3 8" id="KW-0436">Ligase</keyword>
<evidence type="ECO:0000256" key="3">
    <source>
        <dbReference type="ARBA" id="ARBA00022598"/>
    </source>
</evidence>
<sequence length="429" mass="49213">MACKAIRGFKDILPPETKVWQYIEETARFNFENFGFSEIRTPLLEKTEVFQRGIGEFTDIVEKEMYTFEDRNGDSVTLRPEATAGIIRAYIENKLQARSSVQKLYTIGPMFRYERPQKGRLRQFHQINAEVIGSDDPLSDTEVIWVAWTILNDLGIEDVRLEINSLGCPKCRPGHRKDLVLFLENNSEELCPDCKRRMRSNPLRVFDCKKESCKKALLLAPVIKHYWCPECSEHLGQVLDNLETLQIPFVINPYLVRGLDYYQRTTFEIKAAHLGAQDTVAAGGRYDGLVEQLGGPKVPGVGMAIGVERALLLIKDFEDEHGIDCFFAVLEKDGREYALEWMKGLRESGLKCDTVYGKKSLKAQLRNADKLNARYAIIIGEEEIDEEEAILRDMLTHEQVRIPFDNVVEEIIKKVDEEEKKKAQEEEAK</sequence>
<dbReference type="InterPro" id="IPR045864">
    <property type="entry name" value="aa-tRNA-synth_II/BPL/LPL"/>
</dbReference>
<gene>
    <name evidence="8" type="primary">hisS</name>
    <name evidence="11" type="ORF">DBT_1225</name>
</gene>
<feature type="binding site" evidence="9">
    <location>
        <begin position="81"/>
        <end position="83"/>
    </location>
    <ligand>
        <name>L-histidine</name>
        <dbReference type="ChEBI" id="CHEBI:57595"/>
    </ligand>
</feature>
<dbReference type="Pfam" id="PF03129">
    <property type="entry name" value="HGTP_anticodon"/>
    <property type="match status" value="1"/>
</dbReference>
<dbReference type="GO" id="GO:0005524">
    <property type="term" value="F:ATP binding"/>
    <property type="evidence" value="ECO:0007669"/>
    <property type="project" value="UniProtKB-UniRule"/>
</dbReference>
<accession>A0A1B9F6A0</accession>
<dbReference type="SUPFAM" id="SSF52954">
    <property type="entry name" value="Class II aaRS ABD-related"/>
    <property type="match status" value="1"/>
</dbReference>
<dbReference type="STRING" id="1156395.DBT_1225"/>
<evidence type="ECO:0000256" key="8">
    <source>
        <dbReference type="HAMAP-Rule" id="MF_00127"/>
    </source>
</evidence>
<dbReference type="NCBIfam" id="TIGR00442">
    <property type="entry name" value="hisS"/>
    <property type="match status" value="1"/>
</dbReference>
<reference evidence="11 12" key="1">
    <citation type="submission" date="2016-06" db="EMBL/GenBank/DDBJ databases">
        <title>Respiratory ammonification of nitrate coupled to the oxidation of elemental sulfur in deep-sea autotrophic thermophilic bacteria.</title>
        <authorList>
            <person name="Slobodkina G.B."/>
            <person name="Mardanov A.V."/>
            <person name="Ravin N.V."/>
            <person name="Frolova A.A."/>
            <person name="Viryasiv M.B."/>
            <person name="Chernyh N.A."/>
            <person name="Bonch-Osmolovskaya E.A."/>
            <person name="Slobodkin A.I."/>
        </authorList>
    </citation>
    <scope>NUCLEOTIDE SEQUENCE [LARGE SCALE GENOMIC DNA]</scope>
    <source>
        <strain evidence="11 12">S69</strain>
    </source>
</reference>
<organism evidence="11 12">
    <name type="scientific">Dissulfuribacter thermophilus</name>
    <dbReference type="NCBI Taxonomy" id="1156395"/>
    <lineage>
        <taxon>Bacteria</taxon>
        <taxon>Pseudomonadati</taxon>
        <taxon>Thermodesulfobacteriota</taxon>
        <taxon>Dissulfuribacteria</taxon>
        <taxon>Dissulfuribacterales</taxon>
        <taxon>Dissulfuribacteraceae</taxon>
        <taxon>Dissulfuribacter</taxon>
    </lineage>
</organism>
<proteinExistence type="inferred from homology"/>
<name>A0A1B9F6A0_9BACT</name>
<dbReference type="AlphaFoldDB" id="A0A1B9F6A0"/>
<dbReference type="InterPro" id="IPR004154">
    <property type="entry name" value="Anticodon-bd"/>
</dbReference>